<dbReference type="Proteomes" id="UP001642360">
    <property type="component" value="Unassembled WGS sequence"/>
</dbReference>
<evidence type="ECO:0000313" key="7">
    <source>
        <dbReference type="Proteomes" id="UP001642360"/>
    </source>
</evidence>
<comment type="cofactor">
    <cofactor evidence="1">
        <name>Zn(2+)</name>
        <dbReference type="ChEBI" id="CHEBI:29105"/>
    </cofactor>
</comment>
<dbReference type="GO" id="GO:0046872">
    <property type="term" value="F:metal ion binding"/>
    <property type="evidence" value="ECO:0007669"/>
    <property type="project" value="UniProtKB-KW"/>
</dbReference>
<dbReference type="InterPro" id="IPR011032">
    <property type="entry name" value="GroES-like_sf"/>
</dbReference>
<dbReference type="SUPFAM" id="SSF50129">
    <property type="entry name" value="GroES-like"/>
    <property type="match status" value="1"/>
</dbReference>
<organism evidence="6 7">
    <name type="scientific">Ilex paraguariensis</name>
    <name type="common">yerba mate</name>
    <dbReference type="NCBI Taxonomy" id="185542"/>
    <lineage>
        <taxon>Eukaryota</taxon>
        <taxon>Viridiplantae</taxon>
        <taxon>Streptophyta</taxon>
        <taxon>Embryophyta</taxon>
        <taxon>Tracheophyta</taxon>
        <taxon>Spermatophyta</taxon>
        <taxon>Magnoliopsida</taxon>
        <taxon>eudicotyledons</taxon>
        <taxon>Gunneridae</taxon>
        <taxon>Pentapetalae</taxon>
        <taxon>asterids</taxon>
        <taxon>campanulids</taxon>
        <taxon>Aquifoliales</taxon>
        <taxon>Aquifoliaceae</taxon>
        <taxon>Ilex</taxon>
    </lineage>
</organism>
<evidence type="ECO:0000256" key="4">
    <source>
        <dbReference type="ARBA" id="ARBA00022833"/>
    </source>
</evidence>
<evidence type="ECO:0000256" key="1">
    <source>
        <dbReference type="ARBA" id="ARBA00001947"/>
    </source>
</evidence>
<name>A0ABC8T9C7_9AQUA</name>
<proteinExistence type="predicted"/>
<reference evidence="6 7" key="1">
    <citation type="submission" date="2024-02" db="EMBL/GenBank/DDBJ databases">
        <authorList>
            <person name="Vignale AGUSTIN F."/>
            <person name="Sosa J E."/>
            <person name="Modenutti C."/>
        </authorList>
    </citation>
    <scope>NUCLEOTIDE SEQUENCE [LARGE SCALE GENOMIC DNA]</scope>
</reference>
<keyword evidence="3" id="KW-0479">Metal-binding</keyword>
<sequence length="73" mass="7882">MTKTSPEVITCKAAVVYKSGDPLKVEEIQVDPPKSSEVRIKMLCASLCHTDILCCNGFPVPLFPRIPGHEGVG</sequence>
<protein>
    <recommendedName>
        <fullName evidence="5">Alcohol dehydrogenase-like N-terminal domain-containing protein</fullName>
    </recommendedName>
</protein>
<dbReference type="Gene3D" id="3.90.180.10">
    <property type="entry name" value="Medium-chain alcohol dehydrogenases, catalytic domain"/>
    <property type="match status" value="1"/>
</dbReference>
<feature type="domain" description="Alcohol dehydrogenase-like N-terminal" evidence="5">
    <location>
        <begin position="35"/>
        <end position="73"/>
    </location>
</feature>
<keyword evidence="4" id="KW-0862">Zinc</keyword>
<evidence type="ECO:0000256" key="3">
    <source>
        <dbReference type="ARBA" id="ARBA00022723"/>
    </source>
</evidence>
<dbReference type="EMBL" id="CAUOFW020004514">
    <property type="protein sequence ID" value="CAK9166012.1"/>
    <property type="molecule type" value="Genomic_DNA"/>
</dbReference>
<evidence type="ECO:0000256" key="2">
    <source>
        <dbReference type="ARBA" id="ARBA00011738"/>
    </source>
</evidence>
<dbReference type="PANTHER" id="PTHR43880:SF38">
    <property type="entry name" value="ALCOHOL DEHYDROGENASE-RELATED"/>
    <property type="match status" value="1"/>
</dbReference>
<dbReference type="AlphaFoldDB" id="A0ABC8T9C7"/>
<comment type="caution">
    <text evidence="6">The sequence shown here is derived from an EMBL/GenBank/DDBJ whole genome shotgun (WGS) entry which is preliminary data.</text>
</comment>
<dbReference type="PANTHER" id="PTHR43880">
    <property type="entry name" value="ALCOHOL DEHYDROGENASE"/>
    <property type="match status" value="1"/>
</dbReference>
<gene>
    <name evidence="6" type="ORF">ILEXP_LOCUS35220</name>
</gene>
<keyword evidence="7" id="KW-1185">Reference proteome</keyword>
<comment type="subunit">
    <text evidence="2">Homodimer.</text>
</comment>
<accession>A0ABC8T9C7</accession>
<dbReference type="InterPro" id="IPR013154">
    <property type="entry name" value="ADH-like_N"/>
</dbReference>
<evidence type="ECO:0000259" key="5">
    <source>
        <dbReference type="Pfam" id="PF08240"/>
    </source>
</evidence>
<dbReference type="Pfam" id="PF08240">
    <property type="entry name" value="ADH_N"/>
    <property type="match status" value="1"/>
</dbReference>
<evidence type="ECO:0000313" key="6">
    <source>
        <dbReference type="EMBL" id="CAK9166012.1"/>
    </source>
</evidence>